<proteinExistence type="inferred from homology"/>
<organism evidence="4">
    <name type="scientific">Niallia circulans</name>
    <name type="common">Bacillus circulans</name>
    <dbReference type="NCBI Taxonomy" id="1397"/>
    <lineage>
        <taxon>Bacteria</taxon>
        <taxon>Bacillati</taxon>
        <taxon>Bacillota</taxon>
        <taxon>Bacilli</taxon>
        <taxon>Bacillales</taxon>
        <taxon>Bacillaceae</taxon>
        <taxon>Niallia</taxon>
    </lineage>
</organism>
<dbReference type="GO" id="GO:0003910">
    <property type="term" value="F:DNA ligase (ATP) activity"/>
    <property type="evidence" value="ECO:0007669"/>
    <property type="project" value="InterPro"/>
</dbReference>
<comment type="caution">
    <text evidence="4">The sequence shown here is derived from an EMBL/GenBank/DDBJ whole genome shotgun (WGS) entry which is preliminary data.</text>
</comment>
<dbReference type="GO" id="GO:0006281">
    <property type="term" value="P:DNA repair"/>
    <property type="evidence" value="ECO:0007669"/>
    <property type="project" value="InterPro"/>
</dbReference>
<dbReference type="Gene3D" id="3.30.470.30">
    <property type="entry name" value="DNA ligase/mRNA capping enzyme"/>
    <property type="match status" value="1"/>
</dbReference>
<reference evidence="4" key="1">
    <citation type="submission" date="2021-04" db="EMBL/GenBank/DDBJ databases">
        <title>Genomic analysis of electroactive and textile dye degrading Bacillus circulans strain: DC10 isolated from constructed wetland-microbial fuel cells treating textile dye wastewaters.</title>
        <authorList>
            <person name="Patel D.U."/>
            <person name="Desai C.R."/>
        </authorList>
    </citation>
    <scope>NUCLEOTIDE SEQUENCE</scope>
    <source>
        <strain evidence="4">DC10</strain>
    </source>
</reference>
<dbReference type="SUPFAM" id="SSF56091">
    <property type="entry name" value="DNA ligase/mRNA capping enzyme, catalytic domain"/>
    <property type="match status" value="1"/>
</dbReference>
<evidence type="ECO:0000256" key="2">
    <source>
        <dbReference type="ARBA" id="ARBA00022598"/>
    </source>
</evidence>
<keyword evidence="2" id="KW-0436">Ligase</keyword>
<dbReference type="InterPro" id="IPR012310">
    <property type="entry name" value="DNA_ligase_ATP-dep_cent"/>
</dbReference>
<dbReference type="InterPro" id="IPR050191">
    <property type="entry name" value="ATP-dep_DNA_ligase"/>
</dbReference>
<protein>
    <submittedName>
        <fullName evidence="4">DNA polymerase LigD</fullName>
    </submittedName>
</protein>
<evidence type="ECO:0000313" key="4">
    <source>
        <dbReference type="EMBL" id="MBR8669513.1"/>
    </source>
</evidence>
<evidence type="ECO:0000256" key="1">
    <source>
        <dbReference type="ARBA" id="ARBA00007572"/>
    </source>
</evidence>
<sequence>MLNTPLKPMLLQPSEVISTDSNYIHQLKFDGHRALFHYDHGKITIYTRHGNDVTLKYIELLNLNLPVQTCILDGEMIVLDKNGEIPKPNFECLMARFQASQRDKIVSLAKAIPVHFVAFDILFLNGVSTIHDPLEKRLDILSSIIDNDHLISAATSFNDGLTLFNKVKELGLEGIVSKKLSSKYILDSRTFAFQKIKNYQFLIGNIYGYKKNSFGWLIKEGNQSRGIVEFVPKKEREAFYKISKQLIIGEDKNFVYLDPILKGEIKYQCLTSKGFMRSASFQKFII</sequence>
<feature type="domain" description="ATP-dependent DNA ligase family profile" evidence="3">
    <location>
        <begin position="19"/>
        <end position="197"/>
    </location>
</feature>
<dbReference type="RefSeq" id="WP_212118356.1">
    <property type="nucleotide sequence ID" value="NZ_JAGTPX020000007.1"/>
</dbReference>
<dbReference type="PANTHER" id="PTHR45674">
    <property type="entry name" value="DNA LIGASE 1/3 FAMILY MEMBER"/>
    <property type="match status" value="1"/>
</dbReference>
<dbReference type="GO" id="GO:0006310">
    <property type="term" value="P:DNA recombination"/>
    <property type="evidence" value="ECO:0007669"/>
    <property type="project" value="InterPro"/>
</dbReference>
<dbReference type="CDD" id="cd07906">
    <property type="entry name" value="Adenylation_DNA_ligase_LigD_LigC"/>
    <property type="match status" value="1"/>
</dbReference>
<dbReference type="PANTHER" id="PTHR45674:SF4">
    <property type="entry name" value="DNA LIGASE 1"/>
    <property type="match status" value="1"/>
</dbReference>
<name>A0A941GDN1_NIACI</name>
<accession>A0A941GDN1</accession>
<dbReference type="GO" id="GO:0005524">
    <property type="term" value="F:ATP binding"/>
    <property type="evidence" value="ECO:0007669"/>
    <property type="project" value="InterPro"/>
</dbReference>
<dbReference type="Pfam" id="PF01068">
    <property type="entry name" value="DNA_ligase_A_M"/>
    <property type="match status" value="1"/>
</dbReference>
<gene>
    <name evidence="4" type="ORF">KD144_08160</name>
</gene>
<evidence type="ECO:0000259" key="3">
    <source>
        <dbReference type="Pfam" id="PF01068"/>
    </source>
</evidence>
<dbReference type="EMBL" id="JAGTPX010000006">
    <property type="protein sequence ID" value="MBR8669513.1"/>
    <property type="molecule type" value="Genomic_DNA"/>
</dbReference>
<comment type="similarity">
    <text evidence="1">Belongs to the ATP-dependent DNA ligase family.</text>
</comment>
<dbReference type="AlphaFoldDB" id="A0A941GDN1"/>